<dbReference type="AlphaFoldDB" id="A0A1R2BLK8"/>
<comment type="caution">
    <text evidence="2">The sequence shown here is derived from an EMBL/GenBank/DDBJ whole genome shotgun (WGS) entry which is preliminary data.</text>
</comment>
<accession>A0A1R2BLK8</accession>
<keyword evidence="3" id="KW-1185">Reference proteome</keyword>
<reference evidence="2 3" key="1">
    <citation type="submission" date="2016-11" db="EMBL/GenBank/DDBJ databases">
        <title>The macronuclear genome of Stentor coeruleus: a giant cell with tiny introns.</title>
        <authorList>
            <person name="Slabodnick M."/>
            <person name="Ruby J.G."/>
            <person name="Reiff S.B."/>
            <person name="Swart E.C."/>
            <person name="Gosai S."/>
            <person name="Prabakaran S."/>
            <person name="Witkowska E."/>
            <person name="Larue G.E."/>
            <person name="Fisher S."/>
            <person name="Freeman R.M."/>
            <person name="Gunawardena J."/>
            <person name="Chu W."/>
            <person name="Stover N.A."/>
            <person name="Gregory B.D."/>
            <person name="Nowacki M."/>
            <person name="Derisi J."/>
            <person name="Roy S.W."/>
            <person name="Marshall W.F."/>
            <person name="Sood P."/>
        </authorList>
    </citation>
    <scope>NUCLEOTIDE SEQUENCE [LARGE SCALE GENOMIC DNA]</scope>
    <source>
        <strain evidence="2">WM001</strain>
    </source>
</reference>
<evidence type="ECO:0000313" key="2">
    <source>
        <dbReference type="EMBL" id="OMJ77631.1"/>
    </source>
</evidence>
<feature type="region of interest" description="Disordered" evidence="1">
    <location>
        <begin position="81"/>
        <end position="112"/>
    </location>
</feature>
<gene>
    <name evidence="2" type="ORF">SteCoe_22758</name>
</gene>
<proteinExistence type="predicted"/>
<evidence type="ECO:0000313" key="3">
    <source>
        <dbReference type="Proteomes" id="UP000187209"/>
    </source>
</evidence>
<organism evidence="2 3">
    <name type="scientific">Stentor coeruleus</name>
    <dbReference type="NCBI Taxonomy" id="5963"/>
    <lineage>
        <taxon>Eukaryota</taxon>
        <taxon>Sar</taxon>
        <taxon>Alveolata</taxon>
        <taxon>Ciliophora</taxon>
        <taxon>Postciliodesmatophora</taxon>
        <taxon>Heterotrichea</taxon>
        <taxon>Heterotrichida</taxon>
        <taxon>Stentoridae</taxon>
        <taxon>Stentor</taxon>
    </lineage>
</organism>
<protein>
    <submittedName>
        <fullName evidence="2">Uncharacterized protein</fullName>
    </submittedName>
</protein>
<evidence type="ECO:0000256" key="1">
    <source>
        <dbReference type="SAM" id="MobiDB-lite"/>
    </source>
</evidence>
<sequence>MSRTRTTCMPIGYKLRSEKYLYQASDSEIRADLEKLNYFTQPKKIPEEVVVETVLPKKREAPIEDLDYVVDGLVKLMTFKPKDQKKKPPVIVEKKPEPPAPPKPSPPPTPSIPPMPSMFPYFSLPHNYGMSDMSIFTNPFMYAGFGMNSLIRIRSSADYHLKLARYIQTHKLTVNHSI</sequence>
<feature type="compositionally biased region" description="Pro residues" evidence="1">
    <location>
        <begin position="98"/>
        <end position="112"/>
    </location>
</feature>
<name>A0A1R2BLK8_9CILI</name>
<dbReference type="Proteomes" id="UP000187209">
    <property type="component" value="Unassembled WGS sequence"/>
</dbReference>
<dbReference type="EMBL" id="MPUH01000565">
    <property type="protein sequence ID" value="OMJ77631.1"/>
    <property type="molecule type" value="Genomic_DNA"/>
</dbReference>